<dbReference type="InterPro" id="IPR001810">
    <property type="entry name" value="F-box_dom"/>
</dbReference>
<keyword evidence="4" id="KW-1185">Reference proteome</keyword>
<reference evidence="3" key="2">
    <citation type="submission" date="2021-10" db="EMBL/GenBank/DDBJ databases">
        <title>Phylogenomics reveals ancestral predisposition of the termite-cultivated fungus Termitomyces towards a domesticated lifestyle.</title>
        <authorList>
            <person name="Auxier B."/>
            <person name="Grum-Grzhimaylo A."/>
            <person name="Cardenas M.E."/>
            <person name="Lodge J.D."/>
            <person name="Laessoe T."/>
            <person name="Pedersen O."/>
            <person name="Smith M.E."/>
            <person name="Kuyper T.W."/>
            <person name="Franco-Molano E.A."/>
            <person name="Baroni T.J."/>
            <person name="Aanen D.K."/>
        </authorList>
    </citation>
    <scope>NUCLEOTIDE SEQUENCE</scope>
    <source>
        <strain evidence="3">AP01</strain>
        <tissue evidence="3">Mycelium</tissue>
    </source>
</reference>
<reference evidence="3" key="1">
    <citation type="submission" date="2020-07" db="EMBL/GenBank/DDBJ databases">
        <authorList>
            <person name="Nieuwenhuis M."/>
            <person name="Van De Peppel L.J.J."/>
        </authorList>
    </citation>
    <scope>NUCLEOTIDE SEQUENCE</scope>
    <source>
        <strain evidence="3">AP01</strain>
        <tissue evidence="3">Mycelium</tissue>
    </source>
</reference>
<proteinExistence type="predicted"/>
<feature type="compositionally biased region" description="Low complexity" evidence="1">
    <location>
        <begin position="449"/>
        <end position="462"/>
    </location>
</feature>
<dbReference type="Gene3D" id="1.20.1280.50">
    <property type="match status" value="1"/>
</dbReference>
<name>A0A9P7G0A3_9AGAR</name>
<evidence type="ECO:0000256" key="1">
    <source>
        <dbReference type="SAM" id="MobiDB-lite"/>
    </source>
</evidence>
<dbReference type="Pfam" id="PF12937">
    <property type="entry name" value="F-box-like"/>
    <property type="match status" value="1"/>
</dbReference>
<dbReference type="AlphaFoldDB" id="A0A9P7G0A3"/>
<protein>
    <recommendedName>
        <fullName evidence="2">F-box domain-containing protein</fullName>
    </recommendedName>
</protein>
<evidence type="ECO:0000313" key="4">
    <source>
        <dbReference type="Proteomes" id="UP000775547"/>
    </source>
</evidence>
<dbReference type="PROSITE" id="PS50181">
    <property type="entry name" value="FBOX"/>
    <property type="match status" value="1"/>
</dbReference>
<feature type="domain" description="F-box" evidence="2">
    <location>
        <begin position="1"/>
        <end position="45"/>
    </location>
</feature>
<sequence>MLRNLPPEIVVRILCYLDLADLASAARINKLFHSYTKTFQVVQYHIATQAALLEDNPSSKVDVSTKLGLLASREEGWAEMDIDWCRTVKVEHRASGVWDLTGGYYLLGNESRRSLHYFKLPSAKDDPVEWSRINMDCEIIDLGLNIDEHDLIATFTKRPHLSQPDIYIYEIHFRQFSTGEPHPLAQQPVLFIQQSGTARPSMGIEIVGDHLALVITWFSEPNVSDQLYVFDWRTGALKLDVQLPNRSYISLVFLSPTLLLLPNARTCALDVWDIPAALSATPAPLIAFALPELAPRTDVFMIQCRGEPNPTPSGKPHSTRPFTASADDAVLLFHVQLHNFFVGPEMFVLFAHRGQLREMAERARKGEGKWAVDGGVRLGAEDEEDERAMDVEPDGYRSSFLWGPGPFPEEDDGIDVEEEYANAGLEFVVDYGVLNIDTGTNSDTLHAESSSSSTAGPSTSTTNEDDLTIIEDPDFPLSTDIATLHDDIIPPAATHSAPSPAADPVPRVPWTRWGPRSTRWVNGSDAHLDWITASAGTRGIVSLHVHRPDLAGAPAEEDGDRGRWLEVLDFNPYTVRRYAARGGGRVVTVTGERDWGGTLEVEVVQERTTLRGFAFRDPVSSALPFVRTSLLTPSRAERRAEQARAMEQRRAERERVQGIAGQEEEREREKEEEEEKVGWEFDSMLMDEERLLGLK</sequence>
<organism evidence="3 4">
    <name type="scientific">Asterophora parasitica</name>
    <dbReference type="NCBI Taxonomy" id="117018"/>
    <lineage>
        <taxon>Eukaryota</taxon>
        <taxon>Fungi</taxon>
        <taxon>Dikarya</taxon>
        <taxon>Basidiomycota</taxon>
        <taxon>Agaricomycotina</taxon>
        <taxon>Agaricomycetes</taxon>
        <taxon>Agaricomycetidae</taxon>
        <taxon>Agaricales</taxon>
        <taxon>Tricholomatineae</taxon>
        <taxon>Lyophyllaceae</taxon>
        <taxon>Asterophora</taxon>
    </lineage>
</organism>
<dbReference type="OrthoDB" id="2751409at2759"/>
<evidence type="ECO:0000313" key="3">
    <source>
        <dbReference type="EMBL" id="KAG5641544.1"/>
    </source>
</evidence>
<dbReference type="EMBL" id="JABCKV010000293">
    <property type="protein sequence ID" value="KAG5641544.1"/>
    <property type="molecule type" value="Genomic_DNA"/>
</dbReference>
<accession>A0A9P7G0A3</accession>
<dbReference type="CDD" id="cd09917">
    <property type="entry name" value="F-box_SF"/>
    <property type="match status" value="1"/>
</dbReference>
<feature type="non-terminal residue" evidence="3">
    <location>
        <position position="695"/>
    </location>
</feature>
<dbReference type="Proteomes" id="UP000775547">
    <property type="component" value="Unassembled WGS sequence"/>
</dbReference>
<feature type="region of interest" description="Disordered" evidence="1">
    <location>
        <begin position="444"/>
        <end position="471"/>
    </location>
</feature>
<feature type="region of interest" description="Disordered" evidence="1">
    <location>
        <begin position="634"/>
        <end position="679"/>
    </location>
</feature>
<evidence type="ECO:0000259" key="2">
    <source>
        <dbReference type="PROSITE" id="PS50181"/>
    </source>
</evidence>
<dbReference type="InterPro" id="IPR036047">
    <property type="entry name" value="F-box-like_dom_sf"/>
</dbReference>
<comment type="caution">
    <text evidence="3">The sequence shown here is derived from an EMBL/GenBank/DDBJ whole genome shotgun (WGS) entry which is preliminary data.</text>
</comment>
<gene>
    <name evidence="3" type="ORF">DXG03_004803</name>
</gene>
<feature type="compositionally biased region" description="Basic and acidic residues" evidence="1">
    <location>
        <begin position="635"/>
        <end position="656"/>
    </location>
</feature>
<dbReference type="SUPFAM" id="SSF81383">
    <property type="entry name" value="F-box domain"/>
    <property type="match status" value="1"/>
</dbReference>